<keyword evidence="2" id="KW-1185">Reference proteome</keyword>
<evidence type="ECO:0000313" key="2">
    <source>
        <dbReference type="Proteomes" id="UP000717585"/>
    </source>
</evidence>
<dbReference type="EMBL" id="JAHDYR010000050">
    <property type="protein sequence ID" value="KAG9391823.1"/>
    <property type="molecule type" value="Genomic_DNA"/>
</dbReference>
<evidence type="ECO:0000313" key="1">
    <source>
        <dbReference type="EMBL" id="KAG9391823.1"/>
    </source>
</evidence>
<name>A0A8J6E085_9EUKA</name>
<proteinExistence type="predicted"/>
<protein>
    <submittedName>
        <fullName evidence="1">Uncharacterized protein</fullName>
    </submittedName>
</protein>
<organism evidence="1 2">
    <name type="scientific">Carpediemonas membranifera</name>
    <dbReference type="NCBI Taxonomy" id="201153"/>
    <lineage>
        <taxon>Eukaryota</taxon>
        <taxon>Metamonada</taxon>
        <taxon>Carpediemonas-like organisms</taxon>
        <taxon>Carpediemonas</taxon>
    </lineage>
</organism>
<accession>A0A8J6E085</accession>
<comment type="caution">
    <text evidence="1">The sequence shown here is derived from an EMBL/GenBank/DDBJ whole genome shotgun (WGS) entry which is preliminary data.</text>
</comment>
<sequence length="509" mass="56682">MSSASSSPSAIKEALISVFRASLVVAARISGDVPSLLQCAYTRHFGEEMPSIHNAESTTAPASAPSLESLLATLSKIPPLEPTAQVLLDHARSILTSGPPLSMNVELSPGDELPAAMHTLNQGAVWACLMGGGANPDLQDLIRNALAPEGKCLRFLCRKFFFTLNVAEKDGEYYQFSNGNTHYHHRMYMGRLFMLRPDNLAIFIRARMPRALEVYSCNCSHLARTPKGLWAWSLDWLWNATRLTFTSCPNIAELEASLPPWEKNRMVIDVSEQACRRFILTPVGTVMAGNGACFTVHDDLRRYVFHPVAVPTGFIPDRIMYGGGTVILSAGDQQVISDFNRHYKLGLGRDRCIRGFEKLPFRVDQLMADCRCNVFLSGSQLLFAGVVPQHIAQSGLLPEYQQREKCLTATPIAFPLNVKAVLFFPWRLIWVSPGCTHICEDDCTLDMPFEATAVYQTYERVYALCDTEGQWYDVVGDCDGVAKVVKCSVSRVRYARLKVHYFLLNEVPE</sequence>
<dbReference type="Proteomes" id="UP000717585">
    <property type="component" value="Unassembled WGS sequence"/>
</dbReference>
<dbReference type="AlphaFoldDB" id="A0A8J6E085"/>
<reference evidence="1" key="1">
    <citation type="submission" date="2021-05" db="EMBL/GenBank/DDBJ databases">
        <title>A free-living protist that lacks canonical eukaryotic 1 DNA replication and segregation systems.</title>
        <authorList>
            <person name="Salas-Leiva D.E."/>
            <person name="Tromer E.C."/>
            <person name="Curtis B.A."/>
            <person name="Jerlstrom-Hultqvist J."/>
            <person name="Kolisko M."/>
            <person name="Yi Z."/>
            <person name="Salas-Leiva J.S."/>
            <person name="Gallot-Lavallee L."/>
            <person name="Kops G.J.P.L."/>
            <person name="Archibald J.M."/>
            <person name="Simpson A.G.B."/>
            <person name="Roger A.J."/>
        </authorList>
    </citation>
    <scope>NUCLEOTIDE SEQUENCE</scope>
    <source>
        <strain evidence="1">BICM</strain>
    </source>
</reference>
<gene>
    <name evidence="1" type="ORF">J8273_6891</name>
</gene>